<dbReference type="OrthoDB" id="3044029at2759"/>
<keyword evidence="1" id="KW-0732">Signal</keyword>
<organism evidence="2 3">
    <name type="scientific">Mortierella polycephala</name>
    <dbReference type="NCBI Taxonomy" id="41804"/>
    <lineage>
        <taxon>Eukaryota</taxon>
        <taxon>Fungi</taxon>
        <taxon>Fungi incertae sedis</taxon>
        <taxon>Mucoromycota</taxon>
        <taxon>Mortierellomycotina</taxon>
        <taxon>Mortierellomycetes</taxon>
        <taxon>Mortierellales</taxon>
        <taxon>Mortierellaceae</taxon>
        <taxon>Mortierella</taxon>
    </lineage>
</organism>
<gene>
    <name evidence="2" type="ORF">BG011_007423</name>
</gene>
<proteinExistence type="predicted"/>
<protein>
    <submittedName>
        <fullName evidence="2">Uncharacterized protein</fullName>
    </submittedName>
</protein>
<evidence type="ECO:0000256" key="1">
    <source>
        <dbReference type="SAM" id="SignalP"/>
    </source>
</evidence>
<reference evidence="2" key="1">
    <citation type="journal article" date="2020" name="Fungal Divers.">
        <title>Resolving the Mortierellaceae phylogeny through synthesis of multi-gene phylogenetics and phylogenomics.</title>
        <authorList>
            <person name="Vandepol N."/>
            <person name="Liber J."/>
            <person name="Desiro A."/>
            <person name="Na H."/>
            <person name="Kennedy M."/>
            <person name="Barry K."/>
            <person name="Grigoriev I.V."/>
            <person name="Miller A.N."/>
            <person name="O'Donnell K."/>
            <person name="Stajich J.E."/>
            <person name="Bonito G."/>
        </authorList>
    </citation>
    <scope>NUCLEOTIDE SEQUENCE</scope>
    <source>
        <strain evidence="2">KOD948</strain>
    </source>
</reference>
<name>A0A9P6PSR0_9FUNG</name>
<keyword evidence="3" id="KW-1185">Reference proteome</keyword>
<evidence type="ECO:0000313" key="3">
    <source>
        <dbReference type="Proteomes" id="UP000726737"/>
    </source>
</evidence>
<feature type="signal peptide" evidence="1">
    <location>
        <begin position="1"/>
        <end position="23"/>
    </location>
</feature>
<evidence type="ECO:0000313" key="2">
    <source>
        <dbReference type="EMBL" id="KAG0251726.1"/>
    </source>
</evidence>
<dbReference type="AlphaFoldDB" id="A0A9P6PSR0"/>
<sequence length="181" mass="19386">MTFTKSVLATSLALVCLSLTAAAASNPSAPTSHTVIGQTGAIISETEFCLFLPPEYGGGIAENEDRAVAFCTNPISTAPKAGTLPKGFVQSAHLIRNTQKDWVQITGRIDRTKYGLSKNDGGGQYDIKAPRGAKCAGYNHFVELVEPDIQTYCIRCCKEKVDCPTHRSTYGCMKVLGGDYS</sequence>
<dbReference type="EMBL" id="JAAAJA010000571">
    <property type="protein sequence ID" value="KAG0251726.1"/>
    <property type="molecule type" value="Genomic_DNA"/>
</dbReference>
<feature type="chain" id="PRO_5040199627" evidence="1">
    <location>
        <begin position="24"/>
        <end position="181"/>
    </location>
</feature>
<dbReference type="Proteomes" id="UP000726737">
    <property type="component" value="Unassembled WGS sequence"/>
</dbReference>
<comment type="caution">
    <text evidence="2">The sequence shown here is derived from an EMBL/GenBank/DDBJ whole genome shotgun (WGS) entry which is preliminary data.</text>
</comment>
<accession>A0A9P6PSR0</accession>